<feature type="transmembrane region" description="Helical" evidence="6">
    <location>
        <begin position="108"/>
        <end position="128"/>
    </location>
</feature>
<evidence type="ECO:0000256" key="3">
    <source>
        <dbReference type="ARBA" id="ARBA00022692"/>
    </source>
</evidence>
<dbReference type="PANTHER" id="PTHR12385">
    <property type="entry name" value="CHOLINE TRANSPORTER-LIKE (SLC FAMILY 44)"/>
    <property type="match status" value="1"/>
</dbReference>
<evidence type="ECO:0000256" key="6">
    <source>
        <dbReference type="RuleBase" id="RU368066"/>
    </source>
</evidence>
<name>A0A9Q0QUA8_9MAGN</name>
<feature type="transmembrane region" description="Helical" evidence="6">
    <location>
        <begin position="140"/>
        <end position="159"/>
    </location>
</feature>
<comment type="caution">
    <text evidence="7">The sequence shown here is derived from an EMBL/GenBank/DDBJ whole genome shotgun (WGS) entry which is preliminary data.</text>
</comment>
<organism evidence="7 8">
    <name type="scientific">Protea cynaroides</name>
    <dbReference type="NCBI Taxonomy" id="273540"/>
    <lineage>
        <taxon>Eukaryota</taxon>
        <taxon>Viridiplantae</taxon>
        <taxon>Streptophyta</taxon>
        <taxon>Embryophyta</taxon>
        <taxon>Tracheophyta</taxon>
        <taxon>Spermatophyta</taxon>
        <taxon>Magnoliopsida</taxon>
        <taxon>Proteales</taxon>
        <taxon>Proteaceae</taxon>
        <taxon>Protea</taxon>
    </lineage>
</organism>
<evidence type="ECO:0000256" key="5">
    <source>
        <dbReference type="ARBA" id="ARBA00023136"/>
    </source>
</evidence>
<proteinExistence type="inferred from homology"/>
<evidence type="ECO:0000256" key="2">
    <source>
        <dbReference type="ARBA" id="ARBA00007168"/>
    </source>
</evidence>
<sequence>MARINHSPSIELNQKPDQFINIKFSSIEPATNNYSITKEENKKTDIIPNQAGESTTHGKKWTEQITSKLFFILFCLHVFLISVLISFLTICSFVSHSSSNHLFHPLHWYVPLLSSTASSAIAAFLWLLCTRCNPSRTIKISFWLSPSLTFAAGILLIAIGTAGSLAAAVAAIIFALIQSLYACWVFPRIDHTSKILSISHAIPTSGTTKFIALSILVGIAYSALIVSGLGGAIAGTGSLSLSVLFVLAMLLSLVWTMNVIRNISHVSISRSGYLYFAHGIEFGIFEAYHDTIKHRIGNVCLGSAIAPVLGIISSSARAISLVGGDTDEFLCSCANCYAGVAARLVAHGNRWGFVHVGVYNKGFVRASTDTWEMIGQAGLESVIDSDLTGSFCFLCGVAAGAACTLVSGSWALAMESSYATEVSIYASLIGYFMSRISMASPQACVSAYYVAYAENPQSLRFDSTIPDRIRELQCSRA</sequence>
<comment type="function">
    <text evidence="6">Choline transporter.</text>
</comment>
<feature type="transmembrane region" description="Helical" evidence="6">
    <location>
        <begin position="424"/>
        <end position="451"/>
    </location>
</feature>
<dbReference type="EMBL" id="JAMYWD010000005">
    <property type="protein sequence ID" value="KAJ4972042.1"/>
    <property type="molecule type" value="Genomic_DNA"/>
</dbReference>
<dbReference type="AlphaFoldDB" id="A0A9Q0QUA8"/>
<evidence type="ECO:0000256" key="1">
    <source>
        <dbReference type="ARBA" id="ARBA00004141"/>
    </source>
</evidence>
<keyword evidence="8" id="KW-1185">Reference proteome</keyword>
<dbReference type="InterPro" id="IPR007603">
    <property type="entry name" value="Choline_transptr-like"/>
</dbReference>
<feature type="transmembrane region" description="Helical" evidence="6">
    <location>
        <begin position="210"/>
        <end position="233"/>
    </location>
</feature>
<dbReference type="OrthoDB" id="44736at2759"/>
<gene>
    <name evidence="7" type="ORF">NE237_005141</name>
</gene>
<feature type="transmembrane region" description="Helical" evidence="6">
    <location>
        <begin position="69"/>
        <end position="96"/>
    </location>
</feature>
<keyword evidence="4 6" id="KW-1133">Transmembrane helix</keyword>
<evidence type="ECO:0000313" key="7">
    <source>
        <dbReference type="EMBL" id="KAJ4972042.1"/>
    </source>
</evidence>
<evidence type="ECO:0000313" key="8">
    <source>
        <dbReference type="Proteomes" id="UP001141806"/>
    </source>
</evidence>
<reference evidence="7" key="1">
    <citation type="journal article" date="2023" name="Plant J.">
        <title>The genome of the king protea, Protea cynaroides.</title>
        <authorList>
            <person name="Chang J."/>
            <person name="Duong T.A."/>
            <person name="Schoeman C."/>
            <person name="Ma X."/>
            <person name="Roodt D."/>
            <person name="Barker N."/>
            <person name="Li Z."/>
            <person name="Van de Peer Y."/>
            <person name="Mizrachi E."/>
        </authorList>
    </citation>
    <scope>NUCLEOTIDE SEQUENCE</scope>
    <source>
        <tissue evidence="7">Young leaves</tissue>
    </source>
</reference>
<dbReference type="Proteomes" id="UP001141806">
    <property type="component" value="Unassembled WGS sequence"/>
</dbReference>
<dbReference type="Pfam" id="PF04515">
    <property type="entry name" value="Choline_transpo"/>
    <property type="match status" value="1"/>
</dbReference>
<keyword evidence="3 6" id="KW-0812">Transmembrane</keyword>
<evidence type="ECO:0000256" key="4">
    <source>
        <dbReference type="ARBA" id="ARBA00022989"/>
    </source>
</evidence>
<accession>A0A9Q0QUA8</accession>
<feature type="transmembrane region" description="Helical" evidence="6">
    <location>
        <begin position="391"/>
        <end position="412"/>
    </location>
</feature>
<feature type="transmembrane region" description="Helical" evidence="6">
    <location>
        <begin position="239"/>
        <end position="260"/>
    </location>
</feature>
<dbReference type="GO" id="GO:0005886">
    <property type="term" value="C:plasma membrane"/>
    <property type="evidence" value="ECO:0007669"/>
    <property type="project" value="UniProtKB-SubCell"/>
</dbReference>
<dbReference type="PANTHER" id="PTHR12385:SF84">
    <property type="entry name" value="CHOLINE TRANSPORTER-LIKE PROTEIN"/>
    <property type="match status" value="1"/>
</dbReference>
<keyword evidence="5 6" id="KW-0472">Membrane</keyword>
<protein>
    <recommendedName>
        <fullName evidence="6">Choline transporter-like protein</fullName>
    </recommendedName>
</protein>
<comment type="subcellular location">
    <subcellularLocation>
        <location evidence="6">Cell membrane</location>
        <topology evidence="6">Multi-pass membrane protein</topology>
    </subcellularLocation>
    <subcellularLocation>
        <location evidence="1">Membrane</location>
        <topology evidence="1">Multi-pass membrane protein</topology>
    </subcellularLocation>
</comment>
<comment type="similarity">
    <text evidence="2 6">Belongs to the CTL (choline transporter-like) family.</text>
</comment>
<feature type="transmembrane region" description="Helical" evidence="6">
    <location>
        <begin position="165"/>
        <end position="189"/>
    </location>
</feature>
<dbReference type="GO" id="GO:0022857">
    <property type="term" value="F:transmembrane transporter activity"/>
    <property type="evidence" value="ECO:0007669"/>
    <property type="project" value="UniProtKB-UniRule"/>
</dbReference>